<gene>
    <name evidence="1" type="ORF">OL233_00790</name>
</gene>
<dbReference type="InterPro" id="IPR036412">
    <property type="entry name" value="HAD-like_sf"/>
</dbReference>
<accession>A0ABT5WYL0</accession>
<dbReference type="CDD" id="cd07516">
    <property type="entry name" value="HAD_Pase"/>
    <property type="match status" value="1"/>
</dbReference>
<dbReference type="InterPro" id="IPR023214">
    <property type="entry name" value="HAD_sf"/>
</dbReference>
<evidence type="ECO:0000313" key="2">
    <source>
        <dbReference type="Proteomes" id="UP001147148"/>
    </source>
</evidence>
<dbReference type="Gene3D" id="3.40.50.1000">
    <property type="entry name" value="HAD superfamily/HAD-like"/>
    <property type="match status" value="1"/>
</dbReference>
<dbReference type="SUPFAM" id="SSF56784">
    <property type="entry name" value="HAD-like"/>
    <property type="match status" value="1"/>
</dbReference>
<dbReference type="Proteomes" id="UP001147148">
    <property type="component" value="Unassembled WGS sequence"/>
</dbReference>
<dbReference type="Pfam" id="PF08282">
    <property type="entry name" value="Hydrolase_3"/>
    <property type="match status" value="1"/>
</dbReference>
<proteinExistence type="predicted"/>
<dbReference type="PANTHER" id="PTHR10000">
    <property type="entry name" value="PHOSPHOSERINE PHOSPHATASE"/>
    <property type="match status" value="1"/>
</dbReference>
<sequence>MYKLLVTDVDETLITSEGKISDKNIEYLNTLSEFGIKIIIASGRRFEDFQTILKTLHLADKENYYSISFNGGVTTENKNNRIIRQTNLEQSHVTQLFELGRDLDVLIHVFSLSHIYTYRMNQSEHDFLDDPDKLTLIDNLNITPFTEDVILKINFQSDDMSKLQAIEASLPKELKQQLDINYSSGRYLEFNPLGVNKGRALKELSGELGIKPEEIIAIGDNMNDRTMIDFAGTGVAVANAVPELKEKADYICINDHNNSAVAEAIEHFILKKARTA</sequence>
<dbReference type="SFLD" id="SFLDG01140">
    <property type="entry name" value="C2.B:_Phosphomannomutase_and_P"/>
    <property type="match status" value="1"/>
</dbReference>
<dbReference type="EMBL" id="JAPDSH010000001">
    <property type="protein sequence ID" value="MDF0478809.1"/>
    <property type="molecule type" value="Genomic_DNA"/>
</dbReference>
<dbReference type="PANTHER" id="PTHR10000:SF8">
    <property type="entry name" value="HAD SUPERFAMILY HYDROLASE-LIKE, TYPE 3"/>
    <property type="match status" value="1"/>
</dbReference>
<dbReference type="InterPro" id="IPR006379">
    <property type="entry name" value="HAD-SF_hydro_IIB"/>
</dbReference>
<dbReference type="Gene3D" id="3.30.1240.10">
    <property type="match status" value="1"/>
</dbReference>
<name>A0ABT5WYL0_9ENTE</name>
<comment type="caution">
    <text evidence="1">The sequence shown here is derived from an EMBL/GenBank/DDBJ whole genome shotgun (WGS) entry which is preliminary data.</text>
</comment>
<keyword evidence="1" id="KW-0378">Hydrolase</keyword>
<evidence type="ECO:0000313" key="1">
    <source>
        <dbReference type="EMBL" id="MDF0478809.1"/>
    </source>
</evidence>
<keyword evidence="2" id="KW-1185">Reference proteome</keyword>
<reference evidence="1" key="1">
    <citation type="submission" date="2022-10" db="EMBL/GenBank/DDBJ databases">
        <title>Vagococcus sp. isolated from poultry meat.</title>
        <authorList>
            <person name="Johansson P."/>
            <person name="Bjorkroth J."/>
        </authorList>
    </citation>
    <scope>NUCLEOTIDE SEQUENCE</scope>
    <source>
        <strain evidence="1">PNs007</strain>
    </source>
</reference>
<dbReference type="SFLD" id="SFLDS00003">
    <property type="entry name" value="Haloacid_Dehalogenase"/>
    <property type="match status" value="1"/>
</dbReference>
<organism evidence="1 2">
    <name type="scientific">Vagococcus proximus</name>
    <dbReference type="NCBI Taxonomy" id="2991417"/>
    <lineage>
        <taxon>Bacteria</taxon>
        <taxon>Bacillati</taxon>
        <taxon>Bacillota</taxon>
        <taxon>Bacilli</taxon>
        <taxon>Lactobacillales</taxon>
        <taxon>Enterococcaceae</taxon>
        <taxon>Vagococcus</taxon>
    </lineage>
</organism>
<protein>
    <submittedName>
        <fullName evidence="1">Cof-type HAD-IIB family hydrolase</fullName>
    </submittedName>
</protein>
<dbReference type="InterPro" id="IPR000150">
    <property type="entry name" value="Cof"/>
</dbReference>
<dbReference type="NCBIfam" id="TIGR00099">
    <property type="entry name" value="Cof-subfamily"/>
    <property type="match status" value="1"/>
</dbReference>
<dbReference type="RefSeq" id="WP_275470471.1">
    <property type="nucleotide sequence ID" value="NZ_JAPDSH010000001.1"/>
</dbReference>
<dbReference type="GO" id="GO:0016787">
    <property type="term" value="F:hydrolase activity"/>
    <property type="evidence" value="ECO:0007669"/>
    <property type="project" value="UniProtKB-KW"/>
</dbReference>
<dbReference type="NCBIfam" id="TIGR01484">
    <property type="entry name" value="HAD-SF-IIB"/>
    <property type="match status" value="1"/>
</dbReference>